<sequence>MQYTTKWHWTSPVTQSMLGWLSAVLGVVSLVGGFQTVSSVLSSVTQGPPLFWAFLFVGSLGMCLLAVGLFRVTKNETQHLGPSLLPALTGWGHRLGLARFSGQCTECMGHLKFYNKPMSWLLNGDGSRGETLSRRYVAECALDADHYWTISKGKPRTT</sequence>
<accession>A0ABR8RWA9</accession>
<protein>
    <submittedName>
        <fullName evidence="2">Uncharacterized protein</fullName>
    </submittedName>
</protein>
<reference evidence="2 3" key="1">
    <citation type="submission" date="2020-08" db="EMBL/GenBank/DDBJ databases">
        <title>A Genomic Blueprint of the Chicken Gut Microbiome.</title>
        <authorList>
            <person name="Gilroy R."/>
            <person name="Ravi A."/>
            <person name="Getino M."/>
            <person name="Pursley I."/>
            <person name="Horton D.L."/>
            <person name="Alikhan N.-F."/>
            <person name="Baker D."/>
            <person name="Gharbi K."/>
            <person name="Hall N."/>
            <person name="Watson M."/>
            <person name="Adriaenssens E.M."/>
            <person name="Foster-Nyarko E."/>
            <person name="Jarju S."/>
            <person name="Secka A."/>
            <person name="Antonio M."/>
            <person name="Oren A."/>
            <person name="Chaudhuri R."/>
            <person name="La Ragione R.M."/>
            <person name="Hildebrand F."/>
            <person name="Pallen M.J."/>
        </authorList>
    </citation>
    <scope>NUCLEOTIDE SEQUENCE [LARGE SCALE GENOMIC DNA]</scope>
    <source>
        <strain evidence="2 3">Sa4CUA1</strain>
    </source>
</reference>
<name>A0ABR8RWA9_9CELL</name>
<proteinExistence type="predicted"/>
<organism evidence="2 3">
    <name type="scientific">Oerskovia rustica</name>
    <dbReference type="NCBI Taxonomy" id="2762237"/>
    <lineage>
        <taxon>Bacteria</taxon>
        <taxon>Bacillati</taxon>
        <taxon>Actinomycetota</taxon>
        <taxon>Actinomycetes</taxon>
        <taxon>Micrococcales</taxon>
        <taxon>Cellulomonadaceae</taxon>
        <taxon>Oerskovia</taxon>
    </lineage>
</organism>
<keyword evidence="1" id="KW-0812">Transmembrane</keyword>
<dbReference type="EMBL" id="JACSQQ010000038">
    <property type="protein sequence ID" value="MBD7952061.1"/>
    <property type="molecule type" value="Genomic_DNA"/>
</dbReference>
<evidence type="ECO:0000313" key="3">
    <source>
        <dbReference type="Proteomes" id="UP000641803"/>
    </source>
</evidence>
<keyword evidence="1" id="KW-0472">Membrane</keyword>
<feature type="transmembrane region" description="Helical" evidence="1">
    <location>
        <begin position="50"/>
        <end position="70"/>
    </location>
</feature>
<dbReference type="RefSeq" id="WP_191797517.1">
    <property type="nucleotide sequence ID" value="NZ_JACSQQ010000038.1"/>
</dbReference>
<comment type="caution">
    <text evidence="2">The sequence shown here is derived from an EMBL/GenBank/DDBJ whole genome shotgun (WGS) entry which is preliminary data.</text>
</comment>
<evidence type="ECO:0000256" key="1">
    <source>
        <dbReference type="SAM" id="Phobius"/>
    </source>
</evidence>
<gene>
    <name evidence="2" type="ORF">H9652_16790</name>
</gene>
<keyword evidence="3" id="KW-1185">Reference proteome</keyword>
<dbReference type="Proteomes" id="UP000641803">
    <property type="component" value="Unassembled WGS sequence"/>
</dbReference>
<keyword evidence="1" id="KW-1133">Transmembrane helix</keyword>
<evidence type="ECO:0000313" key="2">
    <source>
        <dbReference type="EMBL" id="MBD7952061.1"/>
    </source>
</evidence>
<feature type="transmembrane region" description="Helical" evidence="1">
    <location>
        <begin position="20"/>
        <end position="44"/>
    </location>
</feature>